<comment type="similarity">
    <text evidence="18">Belongs to the adenylyl cyclase class-4/guanylyl cyclase family.</text>
</comment>
<dbReference type="GO" id="GO:0004672">
    <property type="term" value="F:protein kinase activity"/>
    <property type="evidence" value="ECO:0007669"/>
    <property type="project" value="InterPro"/>
</dbReference>
<evidence type="ECO:0000256" key="14">
    <source>
        <dbReference type="ARBA" id="ARBA00023239"/>
    </source>
</evidence>
<evidence type="ECO:0000256" key="2">
    <source>
        <dbReference type="ARBA" id="ARBA00004115"/>
    </source>
</evidence>
<dbReference type="GO" id="GO:0035556">
    <property type="term" value="P:intracellular signal transduction"/>
    <property type="evidence" value="ECO:0007669"/>
    <property type="project" value="InterPro"/>
</dbReference>
<evidence type="ECO:0000256" key="19">
    <source>
        <dbReference type="RuleBase" id="RU003431"/>
    </source>
</evidence>
<dbReference type="SUPFAM" id="SSF55073">
    <property type="entry name" value="Nucleotide cyclase"/>
    <property type="match status" value="1"/>
</dbReference>
<organism evidence="23 24">
    <name type="scientific">Astatotilapia calliptera</name>
    <name type="common">Eastern happy</name>
    <name type="synonym">Chromis callipterus</name>
    <dbReference type="NCBI Taxonomy" id="8154"/>
    <lineage>
        <taxon>Eukaryota</taxon>
        <taxon>Metazoa</taxon>
        <taxon>Chordata</taxon>
        <taxon>Craniata</taxon>
        <taxon>Vertebrata</taxon>
        <taxon>Euteleostomi</taxon>
        <taxon>Actinopterygii</taxon>
        <taxon>Neopterygii</taxon>
        <taxon>Teleostei</taxon>
        <taxon>Neoteleostei</taxon>
        <taxon>Acanthomorphata</taxon>
        <taxon>Ovalentaria</taxon>
        <taxon>Cichlomorphae</taxon>
        <taxon>Cichliformes</taxon>
        <taxon>Cichlidae</taxon>
        <taxon>African cichlids</taxon>
        <taxon>Pseudocrenilabrinae</taxon>
        <taxon>Haplochromini</taxon>
        <taxon>Astatotilapia</taxon>
    </lineage>
</organism>
<dbReference type="Pfam" id="PF07714">
    <property type="entry name" value="PK_Tyr_Ser-Thr"/>
    <property type="match status" value="1"/>
</dbReference>
<evidence type="ECO:0000256" key="11">
    <source>
        <dbReference type="ARBA" id="ARBA00023136"/>
    </source>
</evidence>
<evidence type="ECO:0000256" key="10">
    <source>
        <dbReference type="ARBA" id="ARBA00023134"/>
    </source>
</evidence>
<reference evidence="23" key="3">
    <citation type="submission" date="2025-08" db="UniProtKB">
        <authorList>
            <consortium name="Ensembl"/>
        </authorList>
    </citation>
    <scope>IDENTIFICATION</scope>
</reference>
<dbReference type="GO" id="GO:0004383">
    <property type="term" value="F:guanylate cyclase activity"/>
    <property type="evidence" value="ECO:0007669"/>
    <property type="project" value="UniProtKB-EC"/>
</dbReference>
<dbReference type="InterPro" id="IPR050401">
    <property type="entry name" value="Cyclic_nucleotide_synthase"/>
</dbReference>
<evidence type="ECO:0000313" key="23">
    <source>
        <dbReference type="Ensembl" id="ENSACLP00000065486.1"/>
    </source>
</evidence>
<keyword evidence="12" id="KW-1015">Disulfide bond</keyword>
<dbReference type="CDD" id="cd07302">
    <property type="entry name" value="CHD"/>
    <property type="match status" value="1"/>
</dbReference>
<evidence type="ECO:0000259" key="22">
    <source>
        <dbReference type="PROSITE" id="PS50125"/>
    </source>
</evidence>
<dbReference type="FunFam" id="1.10.510.10:FF:000404">
    <property type="entry name" value="Guanylate cyclase"/>
    <property type="match status" value="1"/>
</dbReference>
<evidence type="ECO:0000256" key="9">
    <source>
        <dbReference type="ARBA" id="ARBA00022989"/>
    </source>
</evidence>
<dbReference type="FunFam" id="3.40.50.2300:FF:000631">
    <property type="entry name" value="Guanylate cyclase"/>
    <property type="match status" value="1"/>
</dbReference>
<keyword evidence="15" id="KW-0966">Cell projection</keyword>
<dbReference type="InterPro" id="IPR001054">
    <property type="entry name" value="A/G_cyclase"/>
</dbReference>
<dbReference type="GO" id="GO:0007168">
    <property type="term" value="P:receptor guanylyl cyclase signaling pathway"/>
    <property type="evidence" value="ECO:0007669"/>
    <property type="project" value="TreeGrafter"/>
</dbReference>
<evidence type="ECO:0000256" key="6">
    <source>
        <dbReference type="ARBA" id="ARBA00022729"/>
    </source>
</evidence>
<dbReference type="PROSITE" id="PS50011">
    <property type="entry name" value="PROTEIN_KINASE_DOM"/>
    <property type="match status" value="1"/>
</dbReference>
<dbReference type="Ensembl" id="ENSACLT00000059720.1">
    <property type="protein sequence ID" value="ENSACLP00000065486.1"/>
    <property type="gene ID" value="ENSACLG00000014007.2"/>
</dbReference>
<keyword evidence="11" id="KW-0472">Membrane</keyword>
<dbReference type="GO" id="GO:0004016">
    <property type="term" value="F:adenylate cyclase activity"/>
    <property type="evidence" value="ECO:0007669"/>
    <property type="project" value="TreeGrafter"/>
</dbReference>
<keyword evidence="13" id="KW-0325">Glycoprotein</keyword>
<evidence type="ECO:0000256" key="16">
    <source>
        <dbReference type="ARBA" id="ARBA00023293"/>
    </source>
</evidence>
<dbReference type="PANTHER" id="PTHR11920:SF228">
    <property type="entry name" value="RETINAL GUANYLYL CYCLASE 1"/>
    <property type="match status" value="1"/>
</dbReference>
<keyword evidence="20" id="KW-0175">Coiled coil</keyword>
<dbReference type="GO" id="GO:0007601">
    <property type="term" value="P:visual perception"/>
    <property type="evidence" value="ECO:0007669"/>
    <property type="project" value="UniProtKB-KW"/>
</dbReference>
<dbReference type="Pfam" id="PF07701">
    <property type="entry name" value="HNOBA"/>
    <property type="match status" value="1"/>
</dbReference>
<dbReference type="FunFam" id="3.40.50.2300:FF:000114">
    <property type="entry name" value="Guanylate cyclase"/>
    <property type="match status" value="1"/>
</dbReference>
<dbReference type="SUPFAM" id="SSF56112">
    <property type="entry name" value="Protein kinase-like (PK-like)"/>
    <property type="match status" value="1"/>
</dbReference>
<feature type="domain" description="Guanylate cyclase" evidence="22">
    <location>
        <begin position="898"/>
        <end position="1028"/>
    </location>
</feature>
<dbReference type="SUPFAM" id="SSF53822">
    <property type="entry name" value="Periplasmic binding protein-like I"/>
    <property type="match status" value="1"/>
</dbReference>
<evidence type="ECO:0000256" key="7">
    <source>
        <dbReference type="ARBA" id="ARBA00022741"/>
    </source>
</evidence>
<name>A0AAX7UKF0_ASTCA</name>
<dbReference type="AlphaFoldDB" id="A0AAX7UKF0"/>
<dbReference type="Pfam" id="PF01094">
    <property type="entry name" value="ANF_receptor"/>
    <property type="match status" value="1"/>
</dbReference>
<dbReference type="Proteomes" id="UP000265100">
    <property type="component" value="Chromosome 10"/>
</dbReference>
<keyword evidence="14 18" id="KW-0456">Lyase</keyword>
<dbReference type="CDD" id="cd06371">
    <property type="entry name" value="PBP1_sensory_GC_DEF-like"/>
    <property type="match status" value="1"/>
</dbReference>
<dbReference type="InterPro" id="IPR011645">
    <property type="entry name" value="HNOB_dom_associated"/>
</dbReference>
<feature type="coiled-coil region" evidence="20">
    <location>
        <begin position="835"/>
        <end position="862"/>
    </location>
</feature>
<keyword evidence="16 19" id="KW-0141">cGMP biosynthesis</keyword>
<dbReference type="InterPro" id="IPR028082">
    <property type="entry name" value="Peripla_BP_I"/>
</dbReference>
<dbReference type="InterPro" id="IPR001828">
    <property type="entry name" value="ANF_lig-bd_rcpt"/>
</dbReference>
<dbReference type="GO" id="GO:0005524">
    <property type="term" value="F:ATP binding"/>
    <property type="evidence" value="ECO:0007669"/>
    <property type="project" value="InterPro"/>
</dbReference>
<reference evidence="24" key="2">
    <citation type="submission" date="2023-03" db="EMBL/GenBank/DDBJ databases">
        <authorList>
            <consortium name="Wellcome Sanger Institute Data Sharing"/>
        </authorList>
    </citation>
    <scope>NUCLEOTIDE SEQUENCE [LARGE SCALE GENOMIC DNA]</scope>
</reference>
<evidence type="ECO:0000256" key="17">
    <source>
        <dbReference type="ARBA" id="ARBA00023305"/>
    </source>
</evidence>
<comment type="catalytic activity">
    <reaction evidence="1 19">
        <text>GTP = 3',5'-cyclic GMP + diphosphate</text>
        <dbReference type="Rhea" id="RHEA:13665"/>
        <dbReference type="ChEBI" id="CHEBI:33019"/>
        <dbReference type="ChEBI" id="CHEBI:37565"/>
        <dbReference type="ChEBI" id="CHEBI:57746"/>
        <dbReference type="EC" id="4.6.1.2"/>
    </reaction>
</comment>
<dbReference type="PROSITE" id="PS00452">
    <property type="entry name" value="GUANYLATE_CYCLASE_1"/>
    <property type="match status" value="1"/>
</dbReference>
<dbReference type="Gene3D" id="1.10.510.10">
    <property type="entry name" value="Transferase(Phosphotransferase) domain 1"/>
    <property type="match status" value="1"/>
</dbReference>
<evidence type="ECO:0000256" key="20">
    <source>
        <dbReference type="SAM" id="Coils"/>
    </source>
</evidence>
<dbReference type="Pfam" id="PF00211">
    <property type="entry name" value="Guanylate_cyc"/>
    <property type="match status" value="1"/>
</dbReference>
<reference evidence="23" key="4">
    <citation type="submission" date="2025-09" db="UniProtKB">
        <authorList>
            <consortium name="Ensembl"/>
        </authorList>
    </citation>
    <scope>IDENTIFICATION</scope>
</reference>
<evidence type="ECO:0000313" key="24">
    <source>
        <dbReference type="Proteomes" id="UP000265100"/>
    </source>
</evidence>
<feature type="domain" description="Protein kinase" evidence="21">
    <location>
        <begin position="563"/>
        <end position="826"/>
    </location>
</feature>
<dbReference type="InterPro" id="IPR001245">
    <property type="entry name" value="Ser-Thr/Tyr_kinase_cat_dom"/>
</dbReference>
<gene>
    <name evidence="23" type="primary">GUCY2D</name>
</gene>
<dbReference type="GO" id="GO:0005525">
    <property type="term" value="F:GTP binding"/>
    <property type="evidence" value="ECO:0007669"/>
    <property type="project" value="UniProtKB-KW"/>
</dbReference>
<dbReference type="EC" id="4.6.1.2" evidence="19"/>
<accession>A0AAX7UKF0</accession>
<keyword evidence="24" id="KW-1185">Reference proteome</keyword>
<dbReference type="PANTHER" id="PTHR11920">
    <property type="entry name" value="GUANYLYL CYCLASE"/>
    <property type="match status" value="1"/>
</dbReference>
<dbReference type="GO" id="GO:0005886">
    <property type="term" value="C:plasma membrane"/>
    <property type="evidence" value="ECO:0007669"/>
    <property type="project" value="TreeGrafter"/>
</dbReference>
<dbReference type="GeneTree" id="ENSGT00940000164853"/>
<comment type="subcellular location">
    <subcellularLocation>
        <location evidence="2">Endoplasmic reticulum membrane</location>
        <topology evidence="2">Single-pass type I membrane protein</topology>
    </subcellularLocation>
    <subcellularLocation>
        <location evidence="3">Photoreceptor outer segment membrane</location>
        <topology evidence="3">Single-pass type I membrane protein</topology>
    </subcellularLocation>
</comment>
<protein>
    <recommendedName>
        <fullName evidence="19">Guanylate cyclase</fullName>
        <ecNumber evidence="19">4.6.1.2</ecNumber>
    </recommendedName>
</protein>
<keyword evidence="10" id="KW-0342">GTP-binding</keyword>
<keyword evidence="7" id="KW-0547">Nucleotide-binding</keyword>
<dbReference type="GO" id="GO:0001653">
    <property type="term" value="F:peptide receptor activity"/>
    <property type="evidence" value="ECO:0007669"/>
    <property type="project" value="TreeGrafter"/>
</dbReference>
<evidence type="ECO:0000256" key="18">
    <source>
        <dbReference type="RuleBase" id="RU000405"/>
    </source>
</evidence>
<evidence type="ECO:0000256" key="12">
    <source>
        <dbReference type="ARBA" id="ARBA00023157"/>
    </source>
</evidence>
<keyword evidence="17" id="KW-0844">Vision</keyword>
<dbReference type="GO" id="GO:0005789">
    <property type="term" value="C:endoplasmic reticulum membrane"/>
    <property type="evidence" value="ECO:0007669"/>
    <property type="project" value="UniProtKB-SubCell"/>
</dbReference>
<sequence>EDPNTDQIKCRSTTFLIGCSRFESFSASSSLSKRSLSSRPQLLSSALQHTRSWWRNWLLLPFLIVSFFPHQASATTFTMALVGPWTCDVLYSKALPDLAASLAINRINKNTYLSKGYWYDYKLINEDCQSSRALARFAGLKGYAAAYLGPANPGYCSSAALYAKEWDLGHLSWACLKPNMNKGHMYPSFMRPLPLSSHVIFTVLRFFRWAHVAIISEESDLWEATGHELASSLRALGLPVKPVVTMENNKEGPRAALTKVRETDRVRVVIMCMPSVLIGGQAQYQLLTTASAMRMIDRGYVFIPYDTLLYSLPYNDAPYYMLGNDTKLRKAFDGVLTITMDSGERNFYEAFKQAQDSYEIRTSTPPEQVSPFFGTIYNMMYYTAMAVEQARDREGHWVTGRILADGEGGFEFEGFNQPLRAGRNGEGMQAQYVVLDYSGIGNTLYSTHSLHASHTDSKSGGLKYLGRSIHFAGSTPYKDSTCWFSPYFACTGGDCACSAIAKNKFKNKPMLTLVHSNYLCGSLPRHKFGCCLLAFPDVHFVDWIFSKHLSSLQVSKSQGDMKTPHHSVSGRSYLASTPDSSNIAVFEGDWVWLKKCPAGSVSNVYNSTENVFLREMRHENLNLLLGLFFDSGIFGVVIEHCTRGSLEDLLSNEEVRLDWMFKSSLLSDLIRGMKYLHHRDIIHGRLKSRNCVVDGRFVLKVTDYGFNEIWIVQNIDTDEKPEDLLWTAPELLRSSSEKRRGTFAGDVYSFSIVCQEVISRSAPFCMLDMPPKEIINKVKEPPPLCRPVISVEEAPVDVIQVMKQAWSEEPERRPTFDDIFKQFKSITKGKKTNIIDSMLRMLEQYSSNLEDLIRERTEELEVERQKTDNLVAQMLPKSVAQALKTGKPVKPEHFNQITLYFSDIVGFSTISSLSEPIEVVNLLNDLYSLFDAIILLHDVYKVETIGDAYMVASGVPNRNGNRHAAEMANMSLDILHCIGTFKPRHMPDLKIRIRVGLHSGPVVAGVVGLTMPRYCLFGDTVNTASRMESTALPYRIHVNQSTVDVLKSLNLGYKIDVRGLTELKGKGIETTYWLVGKEDFTKPLPDPRDLPGECTHVISLEEIPADRRQKFLDRQKKTN</sequence>
<dbReference type="InterPro" id="IPR018297">
    <property type="entry name" value="A/G_cyclase_CS"/>
</dbReference>
<evidence type="ECO:0000259" key="21">
    <source>
        <dbReference type="PROSITE" id="PS50011"/>
    </source>
</evidence>
<evidence type="ECO:0000256" key="4">
    <source>
        <dbReference type="ARBA" id="ARBA00022606"/>
    </source>
</evidence>
<dbReference type="Gene3D" id="3.30.70.1230">
    <property type="entry name" value="Nucleotide cyclase"/>
    <property type="match status" value="1"/>
</dbReference>
<keyword evidence="8" id="KW-0256">Endoplasmic reticulum</keyword>
<dbReference type="FunFam" id="3.30.70.1230:FF:000013">
    <property type="entry name" value="Guanylate cyclase"/>
    <property type="match status" value="1"/>
</dbReference>
<evidence type="ECO:0000256" key="13">
    <source>
        <dbReference type="ARBA" id="ARBA00023180"/>
    </source>
</evidence>
<dbReference type="InterPro" id="IPR029787">
    <property type="entry name" value="Nucleotide_cyclase"/>
</dbReference>
<dbReference type="InterPro" id="IPR011009">
    <property type="entry name" value="Kinase-like_dom_sf"/>
</dbReference>
<evidence type="ECO:0000256" key="3">
    <source>
        <dbReference type="ARBA" id="ARBA00004451"/>
    </source>
</evidence>
<dbReference type="Gene3D" id="3.40.50.2300">
    <property type="match status" value="2"/>
</dbReference>
<evidence type="ECO:0000256" key="5">
    <source>
        <dbReference type="ARBA" id="ARBA00022692"/>
    </source>
</evidence>
<keyword evidence="5" id="KW-0812">Transmembrane</keyword>
<evidence type="ECO:0000256" key="8">
    <source>
        <dbReference type="ARBA" id="ARBA00022824"/>
    </source>
</evidence>
<keyword evidence="9" id="KW-1133">Transmembrane helix</keyword>
<dbReference type="InterPro" id="IPR000719">
    <property type="entry name" value="Prot_kinase_dom"/>
</dbReference>
<proteinExistence type="inferred from homology"/>
<keyword evidence="6" id="KW-0732">Signal</keyword>
<evidence type="ECO:0000256" key="15">
    <source>
        <dbReference type="ARBA" id="ARBA00023273"/>
    </source>
</evidence>
<keyword evidence="4" id="KW-0716">Sensory transduction</keyword>
<evidence type="ECO:0000256" key="1">
    <source>
        <dbReference type="ARBA" id="ARBA00001436"/>
    </source>
</evidence>
<dbReference type="SMART" id="SM00044">
    <property type="entry name" value="CYCc"/>
    <property type="match status" value="1"/>
</dbReference>
<dbReference type="PROSITE" id="PS50125">
    <property type="entry name" value="GUANYLATE_CYCLASE_2"/>
    <property type="match status" value="1"/>
</dbReference>
<reference evidence="23 24" key="1">
    <citation type="submission" date="2018-05" db="EMBL/GenBank/DDBJ databases">
        <authorList>
            <person name="Datahose"/>
        </authorList>
    </citation>
    <scope>NUCLEOTIDE SEQUENCE</scope>
</reference>